<dbReference type="AlphaFoldDB" id="A0A3R8S1T6"/>
<proteinExistence type="predicted"/>
<dbReference type="Gene3D" id="3.40.50.1820">
    <property type="entry name" value="alpha/beta hydrolase"/>
    <property type="match status" value="1"/>
</dbReference>
<reference evidence="3 4" key="1">
    <citation type="submission" date="2018-12" db="EMBL/GenBank/DDBJ databases">
        <title>The whole draft genome of Aquabacterium sp. SJQ9.</title>
        <authorList>
            <person name="Sun L."/>
            <person name="Gao X."/>
            <person name="Chen W."/>
            <person name="Huang K."/>
        </authorList>
    </citation>
    <scope>NUCLEOTIDE SEQUENCE [LARGE SCALE GENOMIC DNA]</scope>
    <source>
        <strain evidence="3 4">SJQ9</strain>
    </source>
</reference>
<dbReference type="EMBL" id="RSED01000012">
    <property type="protein sequence ID" value="RRS03414.1"/>
    <property type="molecule type" value="Genomic_DNA"/>
</dbReference>
<comment type="caution">
    <text evidence="3">The sequence shown here is derived from an EMBL/GenBank/DDBJ whole genome shotgun (WGS) entry which is preliminary data.</text>
</comment>
<dbReference type="PANTHER" id="PTHR46438">
    <property type="entry name" value="ALPHA/BETA-HYDROLASES SUPERFAMILY PROTEIN"/>
    <property type="match status" value="1"/>
</dbReference>
<evidence type="ECO:0000313" key="3">
    <source>
        <dbReference type="EMBL" id="RRS03414.1"/>
    </source>
</evidence>
<name>A0A3R8S1T6_9BURK</name>
<dbReference type="InterPro" id="IPR029058">
    <property type="entry name" value="AB_hydrolase_fold"/>
</dbReference>
<feature type="compositionally biased region" description="Low complexity" evidence="1">
    <location>
        <begin position="1"/>
        <end position="18"/>
    </location>
</feature>
<gene>
    <name evidence="3" type="ORF">EIP75_15840</name>
</gene>
<sequence>MHCPPSASAAARASPPSSNRWPEAASGSARPASLVTHHRPTRRPARRPHAKELTMSATDTLQRPSTQAIVRAFGHPGPAKPFTEAETALLDTAQRRDISVRHTVRGHDEAHTLATWSWGRQGPRVLLVHGWESRASHWHAWVHPLLRAGFQVTAVDNLAHGQSTGDTANVRLWGQGLLAVAQAFGRIHAVIGHSAGSAASLYAFAHGLQVDASVHIAGPASLKRVATGFALAHGLPREEIAAFRTALELQLGFPMAEMDLPALQGGLRHPALILHDPQDKEVPFTESLALHEAWSLSQLLSVDGVGHRRILRAPEVIALVIGSLSTPAALAA</sequence>
<feature type="compositionally biased region" description="Basic residues" evidence="1">
    <location>
        <begin position="36"/>
        <end position="49"/>
    </location>
</feature>
<feature type="region of interest" description="Disordered" evidence="1">
    <location>
        <begin position="1"/>
        <end position="55"/>
    </location>
</feature>
<dbReference type="GO" id="GO:0016787">
    <property type="term" value="F:hydrolase activity"/>
    <property type="evidence" value="ECO:0007669"/>
    <property type="project" value="UniProtKB-KW"/>
</dbReference>
<evidence type="ECO:0000313" key="4">
    <source>
        <dbReference type="Proteomes" id="UP000269265"/>
    </source>
</evidence>
<accession>A0A3R8S1T6</accession>
<protein>
    <submittedName>
        <fullName evidence="3">Alpha/beta hydrolase</fullName>
    </submittedName>
</protein>
<dbReference type="SUPFAM" id="SSF53474">
    <property type="entry name" value="alpha/beta-Hydrolases"/>
    <property type="match status" value="1"/>
</dbReference>
<feature type="domain" description="AB hydrolase-1" evidence="2">
    <location>
        <begin position="123"/>
        <end position="232"/>
    </location>
</feature>
<evidence type="ECO:0000259" key="2">
    <source>
        <dbReference type="Pfam" id="PF00561"/>
    </source>
</evidence>
<keyword evidence="4" id="KW-1185">Reference proteome</keyword>
<dbReference type="InterPro" id="IPR000073">
    <property type="entry name" value="AB_hydrolase_1"/>
</dbReference>
<dbReference type="Pfam" id="PF00561">
    <property type="entry name" value="Abhydrolase_1"/>
    <property type="match status" value="1"/>
</dbReference>
<keyword evidence="3" id="KW-0378">Hydrolase</keyword>
<dbReference type="Proteomes" id="UP000269265">
    <property type="component" value="Unassembled WGS sequence"/>
</dbReference>
<evidence type="ECO:0000256" key="1">
    <source>
        <dbReference type="SAM" id="MobiDB-lite"/>
    </source>
</evidence>
<organism evidence="3 4">
    <name type="scientific">Aquabacterium soli</name>
    <dbReference type="NCBI Taxonomy" id="2493092"/>
    <lineage>
        <taxon>Bacteria</taxon>
        <taxon>Pseudomonadati</taxon>
        <taxon>Pseudomonadota</taxon>
        <taxon>Betaproteobacteria</taxon>
        <taxon>Burkholderiales</taxon>
        <taxon>Aquabacterium</taxon>
    </lineage>
</organism>